<evidence type="ECO:0000313" key="11">
    <source>
        <dbReference type="Proteomes" id="UP000436181"/>
    </source>
</evidence>
<feature type="domain" description="Cytosol aminopeptidase" evidence="9">
    <location>
        <begin position="341"/>
        <end position="348"/>
    </location>
</feature>
<dbReference type="PRINTS" id="PR00481">
    <property type="entry name" value="LAMNOPPTDASE"/>
</dbReference>
<keyword evidence="3" id="KW-0645">Protease</keyword>
<dbReference type="GO" id="GO:0004177">
    <property type="term" value="F:aminopeptidase activity"/>
    <property type="evidence" value="ECO:0007669"/>
    <property type="project" value="UniProtKB-KW"/>
</dbReference>
<keyword evidence="2 10" id="KW-0031">Aminopeptidase</keyword>
<dbReference type="Proteomes" id="UP000436181">
    <property type="component" value="Unassembled WGS sequence"/>
</dbReference>
<dbReference type="Pfam" id="PF00883">
    <property type="entry name" value="Peptidase_M17"/>
    <property type="match status" value="1"/>
</dbReference>
<organism evidence="10 11">
    <name type="scientific">Corynebacterium zhongnanshanii</name>
    <dbReference type="NCBI Taxonomy" id="2768834"/>
    <lineage>
        <taxon>Bacteria</taxon>
        <taxon>Bacillati</taxon>
        <taxon>Actinomycetota</taxon>
        <taxon>Actinomycetes</taxon>
        <taxon>Mycobacteriales</taxon>
        <taxon>Corynebacteriaceae</taxon>
        <taxon>Corynebacterium</taxon>
    </lineage>
</organism>
<evidence type="ECO:0000256" key="4">
    <source>
        <dbReference type="ARBA" id="ARBA00022801"/>
    </source>
</evidence>
<dbReference type="Gene3D" id="3.40.630.10">
    <property type="entry name" value="Zn peptidases"/>
    <property type="match status" value="1"/>
</dbReference>
<comment type="caution">
    <text evidence="10">The sequence shown here is derived from an EMBL/GenBank/DDBJ whole genome shotgun (WGS) entry which is preliminary data.</text>
</comment>
<dbReference type="EMBL" id="WBZJ01000001">
    <property type="protein sequence ID" value="KAB3523178.1"/>
    <property type="molecule type" value="Genomic_DNA"/>
</dbReference>
<dbReference type="SUPFAM" id="SSF53187">
    <property type="entry name" value="Zn-dependent exopeptidases"/>
    <property type="match status" value="1"/>
</dbReference>
<name>A0ABQ6VFU1_9CORY</name>
<evidence type="ECO:0000256" key="5">
    <source>
        <dbReference type="ARBA" id="ARBA00033172"/>
    </source>
</evidence>
<dbReference type="PANTHER" id="PTHR11963">
    <property type="entry name" value="LEUCINE AMINOPEPTIDASE-RELATED"/>
    <property type="match status" value="1"/>
</dbReference>
<evidence type="ECO:0000256" key="1">
    <source>
        <dbReference type="ARBA" id="ARBA00009528"/>
    </source>
</evidence>
<dbReference type="RefSeq" id="WP_151843953.1">
    <property type="nucleotide sequence ID" value="NZ_WBZJ01000001.1"/>
</dbReference>
<dbReference type="InterPro" id="IPR000819">
    <property type="entry name" value="Peptidase_M17_C"/>
</dbReference>
<proteinExistence type="inferred from homology"/>
<sequence>MSALPRIPQPTVTIAVGDAVEGNEVISARIVVDDCVGTVELRPGQAGQSVEWVTGVPTDPTPDHDLTDSAEFFDDGWRAAGGSLVRRISTQIDGHPVRAKKHLVQVRVPDVATATNVQSLVIGLVVGNHTLVTSHTKKARVQAVNIVFEHTDPSRVQALSEAAAHGERLAQATCLARDLSNTPSNIKTPEWLANKALTAVEDIPGVKVRVRDKAWLKSKGFGGILAVGAGSKHKPALVEMEWNPDRVGQRRRRKSVLLVGKGVTFDTGGISLKPAAGMGSMRTDMTGGASVLAAFRALAQMQVPRRVVALIPMAENMVDGKSYRPGDVVEHYGGITTEVSNTDAEGRMLLADAVAYGTKKYKPSTVVTLATLTGAAKLALGLRVGAVFAPNWGKGVKLARRGAVVGERWWPMPMLEYLEDAVDSTVADVHQTPKGPGAVTAAMFLRRFTRGVPFYHLDIAGPGRAESTFDEITPLGTGFGARTLINWLSR</sequence>
<evidence type="ECO:0000256" key="7">
    <source>
        <dbReference type="ARBA" id="ARBA00050021"/>
    </source>
</evidence>
<reference evidence="10 11" key="1">
    <citation type="submission" date="2019-10" db="EMBL/GenBank/DDBJ databases">
        <title>Corynebacterium sp novel species isolated from the respiratory tract of Marmot.</title>
        <authorList>
            <person name="Zhang G."/>
        </authorList>
    </citation>
    <scope>NUCLEOTIDE SEQUENCE [LARGE SCALE GENOMIC DNA]</scope>
    <source>
        <strain evidence="10 11">336</strain>
    </source>
</reference>
<accession>A0ABQ6VFU1</accession>
<comment type="similarity">
    <text evidence="1">Belongs to the peptidase M17 family.</text>
</comment>
<dbReference type="PROSITE" id="PS00631">
    <property type="entry name" value="CYTOSOL_AP"/>
    <property type="match status" value="1"/>
</dbReference>
<dbReference type="Gene3D" id="3.40.220.10">
    <property type="entry name" value="Leucine Aminopeptidase, subunit E, domain 1"/>
    <property type="match status" value="1"/>
</dbReference>
<evidence type="ECO:0000256" key="3">
    <source>
        <dbReference type="ARBA" id="ARBA00022670"/>
    </source>
</evidence>
<dbReference type="InterPro" id="IPR011356">
    <property type="entry name" value="Leucine_aapep/pepB"/>
</dbReference>
<comment type="function">
    <text evidence="6">Presumably involved in the processing and regular turnover of intracellular proteins. Catalyzes the removal of unsubstituted N-terminal amino acids from various peptides.</text>
</comment>
<protein>
    <recommendedName>
        <fullName evidence="7">Probable cytosol aminopeptidase</fullName>
    </recommendedName>
    <alternativeName>
        <fullName evidence="8">Leucine aminopeptidase</fullName>
    </alternativeName>
    <alternativeName>
        <fullName evidence="5">Leucyl aminopeptidase</fullName>
    </alternativeName>
</protein>
<dbReference type="InterPro" id="IPR043472">
    <property type="entry name" value="Macro_dom-like"/>
</dbReference>
<evidence type="ECO:0000256" key="8">
    <source>
        <dbReference type="ARBA" id="ARBA00050061"/>
    </source>
</evidence>
<dbReference type="PANTHER" id="PTHR11963:SF23">
    <property type="entry name" value="CYTOSOL AMINOPEPTIDASE"/>
    <property type="match status" value="1"/>
</dbReference>
<evidence type="ECO:0000256" key="6">
    <source>
        <dbReference type="ARBA" id="ARBA00049972"/>
    </source>
</evidence>
<keyword evidence="4" id="KW-0378">Hydrolase</keyword>
<keyword evidence="11" id="KW-1185">Reference proteome</keyword>
<evidence type="ECO:0000256" key="2">
    <source>
        <dbReference type="ARBA" id="ARBA00022438"/>
    </source>
</evidence>
<dbReference type="CDD" id="cd00433">
    <property type="entry name" value="Peptidase_M17"/>
    <property type="match status" value="1"/>
</dbReference>
<evidence type="ECO:0000313" key="10">
    <source>
        <dbReference type="EMBL" id="KAB3523178.1"/>
    </source>
</evidence>
<gene>
    <name evidence="10" type="ORF">F8377_03260</name>
</gene>
<evidence type="ECO:0000259" key="9">
    <source>
        <dbReference type="PROSITE" id="PS00631"/>
    </source>
</evidence>